<evidence type="ECO:0000313" key="3">
    <source>
        <dbReference type="Proteomes" id="UP000663207"/>
    </source>
</evidence>
<feature type="chain" id="PRO_5045502029" evidence="1">
    <location>
        <begin position="33"/>
        <end position="166"/>
    </location>
</feature>
<accession>A0ABX7R335</accession>
<feature type="signal peptide" evidence="1">
    <location>
        <begin position="1"/>
        <end position="32"/>
    </location>
</feature>
<dbReference type="EMBL" id="CP071502">
    <property type="protein sequence ID" value="QSX38139.1"/>
    <property type="molecule type" value="Genomic_DNA"/>
</dbReference>
<gene>
    <name evidence="2" type="ORF">JYB85_04745</name>
</gene>
<dbReference type="RefSeq" id="WP_207381270.1">
    <property type="nucleotide sequence ID" value="NZ_CP071502.1"/>
</dbReference>
<evidence type="ECO:0000256" key="1">
    <source>
        <dbReference type="SAM" id="SignalP"/>
    </source>
</evidence>
<sequence>MALARLNTGMFKAQYALRSLLLLWALTQNAGAADTQVQQQALALLQQVYDLEESILIPDKDQLFVMFDKEMGAAILVERIEVFLDEQLVTNRVFSTADLLKFMDRGIAPISARLVPPGEHRLKILLHSMNQPVISSELQFHKGSSPQFIRLNLLNNKVELLNWSGR</sequence>
<protein>
    <submittedName>
        <fullName evidence="2">Uncharacterized protein</fullName>
    </submittedName>
</protein>
<keyword evidence="3" id="KW-1185">Reference proteome</keyword>
<proteinExistence type="predicted"/>
<keyword evidence="1" id="KW-0732">Signal</keyword>
<name>A0ABX7R335_9GAMM</name>
<dbReference type="Proteomes" id="UP000663207">
    <property type="component" value="Chromosome"/>
</dbReference>
<evidence type="ECO:0000313" key="2">
    <source>
        <dbReference type="EMBL" id="QSX38139.1"/>
    </source>
</evidence>
<reference evidence="2 3" key="1">
    <citation type="submission" date="2021-03" db="EMBL/GenBank/DDBJ databases">
        <title>Novel species identification of genus Shewanella.</title>
        <authorList>
            <person name="Liu G."/>
            <person name="Zhang Q."/>
        </authorList>
    </citation>
    <scope>NUCLEOTIDE SEQUENCE [LARGE SCALE GENOMIC DNA]</scope>
    <source>
        <strain evidence="2 3">FJAT-52962</strain>
    </source>
</reference>
<organism evidence="2 3">
    <name type="scientific">Shewanella sedimentimangrovi</name>
    <dbReference type="NCBI Taxonomy" id="2814293"/>
    <lineage>
        <taxon>Bacteria</taxon>
        <taxon>Pseudomonadati</taxon>
        <taxon>Pseudomonadota</taxon>
        <taxon>Gammaproteobacteria</taxon>
        <taxon>Alteromonadales</taxon>
        <taxon>Shewanellaceae</taxon>
        <taxon>Shewanella</taxon>
    </lineage>
</organism>